<evidence type="ECO:0000256" key="6">
    <source>
        <dbReference type="ARBA" id="ARBA00023187"/>
    </source>
</evidence>
<keyword evidence="3" id="KW-0597">Phosphoprotein</keyword>
<evidence type="ECO:0000256" key="8">
    <source>
        <dbReference type="ARBA" id="ARBA00032955"/>
    </source>
</evidence>
<dbReference type="GeneTree" id="ENSGT00390000011497"/>
<evidence type="ECO:0000313" key="13">
    <source>
        <dbReference type="Proteomes" id="UP000694395"/>
    </source>
</evidence>
<dbReference type="Pfam" id="PF01480">
    <property type="entry name" value="PWI"/>
    <property type="match status" value="1"/>
</dbReference>
<dbReference type="InterPro" id="IPR010541">
    <property type="entry name" value="Prp3_C"/>
</dbReference>
<dbReference type="SMART" id="SM00311">
    <property type="entry name" value="PWI"/>
    <property type="match status" value="1"/>
</dbReference>
<evidence type="ECO:0000256" key="3">
    <source>
        <dbReference type="ARBA" id="ARBA00022553"/>
    </source>
</evidence>
<comment type="function">
    <text evidence="9">Plays a role in pre-mRNA splicing as component of the U4/U6-U5 tri-snRNP complex that is involved in spliceosome assembly, and as component of the precatalytic spliceosome (spliceosome B complex).</text>
</comment>
<dbReference type="PROSITE" id="PS51025">
    <property type="entry name" value="PWI"/>
    <property type="match status" value="1"/>
</dbReference>
<sequence>MSLPKREVEELRPWVERTVKKVLGFSEPTVVTAALHCVGKGLDKRKTTDQLRPFLDESAGGFVERLFEALEESRNSRGNKGAGERNRKRDLKDVFGDEVEVGARRDVPEAGDGVPVKRKRVPRFEEVEEPEVVPAPPTESPVMLTKIQIKQMMEAATRQIEERKKQLSFPDPPFASHLLPAPSAPSSGSAQSIAPSQAATFMNDAIEKARKAAELQARIQSQLAMKPGILGAIGNTGGPHNLVALANLHAMGIAPPKVAEARESNKPAPLILDDMGRTVDASGNEVELTHRMPTLKANIRAVKREQFRQQLKEKPGEDLESTIYFDGRVNIAPAQRAKKGFKFHEQGRFEKIAQRIRTKAQLEKLQTEIAQAAKKTGIQASTKLALFAPKKMLGDGQFENSNIFYGKEMSKAALSVGLLSPVDTDKPGVTLGVYLTKKEQKKLRRQTRREGQKELQEKVRLGLMPPPEPKVRISNLMRVLGTEAVQDPTKVEAHVRAQMAKRQKAHEEANAARKLTTEQRKEKKVKKLKEDLSLGVHISVYRIRNLHNPAKKFKVEANANQLYLTGTVVLHRDVNMVVVEGGPKAQKKFKRLMLSRIKWEEHNSKRDDADDETKKNNRCSLVWEGTAKERNYGEMKFKQCPTENMAREHFKKHGTEHYWDLALSQSVLESTDD</sequence>
<dbReference type="InterPro" id="IPR013881">
    <property type="entry name" value="Pre-mRNA_splic_Prp3_dom"/>
</dbReference>
<dbReference type="PANTHER" id="PTHR14212">
    <property type="entry name" value="U4/U6-ASSOCIATED RNA SPLICING FACTOR-RELATED"/>
    <property type="match status" value="1"/>
</dbReference>
<dbReference type="GO" id="GO:0000398">
    <property type="term" value="P:mRNA splicing, via spliceosome"/>
    <property type="evidence" value="ECO:0007669"/>
    <property type="project" value="InterPro"/>
</dbReference>
<keyword evidence="7" id="KW-0539">Nucleus</keyword>
<proteinExistence type="predicted"/>
<dbReference type="CDD" id="cd24162">
    <property type="entry name" value="Prp3_C"/>
    <property type="match status" value="1"/>
</dbReference>
<dbReference type="Pfam" id="PF06544">
    <property type="entry name" value="Prp3_C"/>
    <property type="match status" value="1"/>
</dbReference>
<dbReference type="InterPro" id="IPR036483">
    <property type="entry name" value="PWI_dom_sf"/>
</dbReference>
<dbReference type="AlphaFoldDB" id="A0A8C7LMI1"/>
<dbReference type="Proteomes" id="UP000694395">
    <property type="component" value="Chromosome 3"/>
</dbReference>
<reference evidence="12" key="2">
    <citation type="submission" date="2025-08" db="UniProtKB">
        <authorList>
            <consortium name="Ensembl"/>
        </authorList>
    </citation>
    <scope>IDENTIFICATION</scope>
</reference>
<keyword evidence="4" id="KW-0507">mRNA processing</keyword>
<evidence type="ECO:0000313" key="12">
    <source>
        <dbReference type="Ensembl" id="ENSOMYP00000001267.1"/>
    </source>
</evidence>
<dbReference type="InterPro" id="IPR002483">
    <property type="entry name" value="PWI_dom"/>
</dbReference>
<feature type="region of interest" description="Disordered" evidence="10">
    <location>
        <begin position="503"/>
        <end position="522"/>
    </location>
</feature>
<dbReference type="Gene3D" id="1.20.1390.10">
    <property type="entry name" value="PWI domain"/>
    <property type="match status" value="1"/>
</dbReference>
<dbReference type="SUPFAM" id="SSF101233">
    <property type="entry name" value="PWI domain"/>
    <property type="match status" value="1"/>
</dbReference>
<evidence type="ECO:0000259" key="11">
    <source>
        <dbReference type="PROSITE" id="PS51025"/>
    </source>
</evidence>
<evidence type="ECO:0000256" key="4">
    <source>
        <dbReference type="ARBA" id="ARBA00022664"/>
    </source>
</evidence>
<dbReference type="InterPro" id="IPR027104">
    <property type="entry name" value="Prp3"/>
</dbReference>
<evidence type="ECO:0000256" key="2">
    <source>
        <dbReference type="ARBA" id="ARBA00016514"/>
    </source>
</evidence>
<dbReference type="Ensembl" id="ENSOMYT00000001422.2">
    <property type="protein sequence ID" value="ENSOMYP00000001267.1"/>
    <property type="gene ID" value="ENSOMYG00000000719.2"/>
</dbReference>
<accession>A0A8C7LMI1</accession>
<name>A0A8C7LMI1_ONCMY</name>
<dbReference type="PANTHER" id="PTHR14212:SF0">
    <property type="entry name" value="U4_U6 SMALL NUCLEAR RIBONUCLEOPROTEIN PRP3"/>
    <property type="match status" value="1"/>
</dbReference>
<feature type="domain" description="PWI" evidence="11">
    <location>
        <begin position="1"/>
        <end position="87"/>
    </location>
</feature>
<protein>
    <recommendedName>
        <fullName evidence="2">U4/U6 small nuclear ribonucleoprotein Prp3</fullName>
    </recommendedName>
    <alternativeName>
        <fullName evidence="8">Pre-mRNA-splicing factor 3</fullName>
    </alternativeName>
</protein>
<dbReference type="GO" id="GO:0046540">
    <property type="term" value="C:U4/U6 x U5 tri-snRNP complex"/>
    <property type="evidence" value="ECO:0007669"/>
    <property type="project" value="InterPro"/>
</dbReference>
<evidence type="ECO:0000256" key="10">
    <source>
        <dbReference type="SAM" id="MobiDB-lite"/>
    </source>
</evidence>
<dbReference type="GO" id="GO:0005681">
    <property type="term" value="C:spliceosomal complex"/>
    <property type="evidence" value="ECO:0007669"/>
    <property type="project" value="UniProtKB-KW"/>
</dbReference>
<organism evidence="12 13">
    <name type="scientific">Oncorhynchus mykiss</name>
    <name type="common">Rainbow trout</name>
    <name type="synonym">Salmo gairdneri</name>
    <dbReference type="NCBI Taxonomy" id="8022"/>
    <lineage>
        <taxon>Eukaryota</taxon>
        <taxon>Metazoa</taxon>
        <taxon>Chordata</taxon>
        <taxon>Craniata</taxon>
        <taxon>Vertebrata</taxon>
        <taxon>Euteleostomi</taxon>
        <taxon>Actinopterygii</taxon>
        <taxon>Neopterygii</taxon>
        <taxon>Teleostei</taxon>
        <taxon>Protacanthopterygii</taxon>
        <taxon>Salmoniformes</taxon>
        <taxon>Salmonidae</taxon>
        <taxon>Salmoninae</taxon>
        <taxon>Oncorhynchus</taxon>
    </lineage>
</organism>
<keyword evidence="5" id="KW-0747">Spliceosome</keyword>
<comment type="subcellular location">
    <subcellularLocation>
        <location evidence="1">Nucleus</location>
    </subcellularLocation>
</comment>
<feature type="compositionally biased region" description="Basic and acidic residues" evidence="10">
    <location>
        <begin position="505"/>
        <end position="521"/>
    </location>
</feature>
<reference evidence="12" key="1">
    <citation type="submission" date="2020-07" db="EMBL/GenBank/DDBJ databases">
        <title>A long reads based de novo assembly of the rainbow trout Arlee double haploid line genome.</title>
        <authorList>
            <person name="Gao G."/>
            <person name="Palti Y."/>
        </authorList>
    </citation>
    <scope>NUCLEOTIDE SEQUENCE [LARGE SCALE GENOMIC DNA]</scope>
</reference>
<evidence type="ECO:0000256" key="5">
    <source>
        <dbReference type="ARBA" id="ARBA00022728"/>
    </source>
</evidence>
<reference evidence="12" key="3">
    <citation type="submission" date="2025-09" db="UniProtKB">
        <authorList>
            <consortium name="Ensembl"/>
        </authorList>
    </citation>
    <scope>IDENTIFICATION</scope>
</reference>
<dbReference type="Pfam" id="PF08572">
    <property type="entry name" value="PRP3"/>
    <property type="match status" value="2"/>
</dbReference>
<evidence type="ECO:0000256" key="7">
    <source>
        <dbReference type="ARBA" id="ARBA00023242"/>
    </source>
</evidence>
<evidence type="ECO:0000256" key="1">
    <source>
        <dbReference type="ARBA" id="ARBA00004123"/>
    </source>
</evidence>
<keyword evidence="6" id="KW-0508">mRNA splicing</keyword>
<gene>
    <name evidence="12" type="primary">LOC110508575</name>
</gene>
<dbReference type="FunFam" id="1.20.1390.10:FF:000003">
    <property type="entry name" value="U4/U6 small nuclear ribonucleoprotein Prp3"/>
    <property type="match status" value="1"/>
</dbReference>
<keyword evidence="13" id="KW-1185">Reference proteome</keyword>
<evidence type="ECO:0000256" key="9">
    <source>
        <dbReference type="ARBA" id="ARBA00035603"/>
    </source>
</evidence>